<name>A0A085LXM1_9BILA</name>
<gene>
    <name evidence="1" type="ORF">M513_09414</name>
</gene>
<sequence length="64" mass="7332">MVSYNVKDLFTSLPIPEALLILLELLSSDEALPQLRLNTAWILLTNVEEMWCTIISKRWPIGAF</sequence>
<organism evidence="1 2">
    <name type="scientific">Trichuris suis</name>
    <name type="common">pig whipworm</name>
    <dbReference type="NCBI Taxonomy" id="68888"/>
    <lineage>
        <taxon>Eukaryota</taxon>
        <taxon>Metazoa</taxon>
        <taxon>Ecdysozoa</taxon>
        <taxon>Nematoda</taxon>
        <taxon>Enoplea</taxon>
        <taxon>Dorylaimia</taxon>
        <taxon>Trichinellida</taxon>
        <taxon>Trichuridae</taxon>
        <taxon>Trichuris</taxon>
    </lineage>
</organism>
<evidence type="ECO:0000313" key="1">
    <source>
        <dbReference type="EMBL" id="KFD49717.1"/>
    </source>
</evidence>
<evidence type="ECO:0000313" key="2">
    <source>
        <dbReference type="Proteomes" id="UP000030764"/>
    </source>
</evidence>
<reference evidence="1 2" key="1">
    <citation type="journal article" date="2014" name="Nat. Genet.">
        <title>Genome and transcriptome of the porcine whipworm Trichuris suis.</title>
        <authorList>
            <person name="Jex A.R."/>
            <person name="Nejsum P."/>
            <person name="Schwarz E.M."/>
            <person name="Hu L."/>
            <person name="Young N.D."/>
            <person name="Hall R.S."/>
            <person name="Korhonen P.K."/>
            <person name="Liao S."/>
            <person name="Thamsborg S."/>
            <person name="Xia J."/>
            <person name="Xu P."/>
            <person name="Wang S."/>
            <person name="Scheerlinck J.P."/>
            <person name="Hofmann A."/>
            <person name="Sternberg P.W."/>
            <person name="Wang J."/>
            <person name="Gasser R.B."/>
        </authorList>
    </citation>
    <scope>NUCLEOTIDE SEQUENCE [LARGE SCALE GENOMIC DNA]</scope>
    <source>
        <strain evidence="1">DCEP-RM93M</strain>
    </source>
</reference>
<proteinExistence type="predicted"/>
<dbReference type="Proteomes" id="UP000030764">
    <property type="component" value="Unassembled WGS sequence"/>
</dbReference>
<dbReference type="EMBL" id="KL363265">
    <property type="protein sequence ID" value="KFD49717.1"/>
    <property type="molecule type" value="Genomic_DNA"/>
</dbReference>
<protein>
    <submittedName>
        <fullName evidence="1">Uncharacterized protein</fullName>
    </submittedName>
</protein>
<keyword evidence="2" id="KW-1185">Reference proteome</keyword>
<accession>A0A085LXM1</accession>
<dbReference type="AlphaFoldDB" id="A0A085LXM1"/>